<gene>
    <name evidence="7" type="ORF">AL544_006680</name>
</gene>
<evidence type="ECO:0000256" key="4">
    <source>
        <dbReference type="ARBA" id="ARBA00023157"/>
    </source>
</evidence>
<dbReference type="Pfam" id="PF00462">
    <property type="entry name" value="Glutaredoxin"/>
    <property type="match status" value="1"/>
</dbReference>
<keyword evidence="8" id="KW-1185">Reference proteome</keyword>
<sequence length="212" mass="23701">MCMRNALMTTPIKVTLYRWAGSFGPFKVNIPCGECTLTKDILADTFANELAGVPIELEVKDWLSYWWEPLKLGAWHAPIVVVAGKVISQGEALNRGVLVQSIIKEWTKQDTLQGNIVFGKATCPYCVKAKQMLDNAGIDYRYHDVVKESAALYRMIPEVKAIIGEKTPVTVPQIWLNGQYIGGSDSLEKWLKENPHPVPDNVVEIETTRVAQ</sequence>
<evidence type="ECO:0000256" key="5">
    <source>
        <dbReference type="ARBA" id="ARBA00023284"/>
    </source>
</evidence>
<evidence type="ECO:0000259" key="6">
    <source>
        <dbReference type="Pfam" id="PF00462"/>
    </source>
</evidence>
<comment type="similarity">
    <text evidence="1">Belongs to the glutaredoxin family.</text>
</comment>
<accession>A0A2J9VLC2</accession>
<organism evidence="7 8">
    <name type="scientific">Vibrio mimicus</name>
    <dbReference type="NCBI Taxonomy" id="674"/>
    <lineage>
        <taxon>Bacteria</taxon>
        <taxon>Pseudomonadati</taxon>
        <taxon>Pseudomonadota</taxon>
        <taxon>Gammaproteobacteria</taxon>
        <taxon>Vibrionales</taxon>
        <taxon>Vibrionaceae</taxon>
        <taxon>Vibrio</taxon>
    </lineage>
</organism>
<keyword evidence="3" id="KW-0249">Electron transport</keyword>
<name>A0A2J9VLC2_VIBMI</name>
<dbReference type="GO" id="GO:0015035">
    <property type="term" value="F:protein-disulfide reductase activity"/>
    <property type="evidence" value="ECO:0007669"/>
    <property type="project" value="TreeGrafter"/>
</dbReference>
<dbReference type="SUPFAM" id="SSF52833">
    <property type="entry name" value="Thioredoxin-like"/>
    <property type="match status" value="1"/>
</dbReference>
<dbReference type="PRINTS" id="PR00160">
    <property type="entry name" value="GLUTAREDOXIN"/>
</dbReference>
<evidence type="ECO:0000256" key="1">
    <source>
        <dbReference type="ARBA" id="ARBA00007787"/>
    </source>
</evidence>
<dbReference type="InterPro" id="IPR002109">
    <property type="entry name" value="Glutaredoxin"/>
</dbReference>
<keyword evidence="5" id="KW-0676">Redox-active center</keyword>
<reference evidence="7" key="1">
    <citation type="submission" date="2017-12" db="EMBL/GenBank/DDBJ databases">
        <title>FDA dAtabase for Regulatory Grade micrObial Sequences (FDA-ARGOS): Supporting development and validation of Infectious Disease Dx tests.</title>
        <authorList>
            <person name="Hoffmann M."/>
            <person name="Allard M."/>
            <person name="Evans P."/>
            <person name="Brown E."/>
            <person name="Tallon L.J."/>
            <person name="Sadzewicz L."/>
            <person name="Sengamalay N."/>
            <person name="Ott S."/>
            <person name="Godinez A."/>
            <person name="Nagaraj S."/>
            <person name="Vavikolanu K."/>
            <person name="Aluvathingal J."/>
            <person name="Nadendla S."/>
            <person name="Hobson J."/>
            <person name="Sichtig H."/>
        </authorList>
    </citation>
    <scope>NUCLEOTIDE SEQUENCE [LARGE SCALE GENOMIC DNA]</scope>
    <source>
        <strain evidence="7">FDAARGOS_113</strain>
    </source>
</reference>
<dbReference type="InterPro" id="IPR036249">
    <property type="entry name" value="Thioredoxin-like_sf"/>
</dbReference>
<dbReference type="InterPro" id="IPR014025">
    <property type="entry name" value="Glutaredoxin_subgr"/>
</dbReference>
<dbReference type="PROSITE" id="PS51354">
    <property type="entry name" value="GLUTAREDOXIN_2"/>
    <property type="match status" value="1"/>
</dbReference>
<dbReference type="Gene3D" id="3.40.30.10">
    <property type="entry name" value="Glutaredoxin"/>
    <property type="match status" value="1"/>
</dbReference>
<evidence type="ECO:0000313" key="7">
    <source>
        <dbReference type="EMBL" id="PNM64591.1"/>
    </source>
</evidence>
<evidence type="ECO:0000256" key="2">
    <source>
        <dbReference type="ARBA" id="ARBA00022448"/>
    </source>
</evidence>
<evidence type="ECO:0000256" key="3">
    <source>
        <dbReference type="ARBA" id="ARBA00022982"/>
    </source>
</evidence>
<dbReference type="Proteomes" id="UP000053748">
    <property type="component" value="Unassembled WGS sequence"/>
</dbReference>
<dbReference type="STRING" id="674.VM_18650"/>
<dbReference type="PANTHER" id="PTHR46679">
    <property type="match status" value="1"/>
</dbReference>
<dbReference type="AlphaFoldDB" id="A0A2J9VLC2"/>
<proteinExistence type="inferred from homology"/>
<dbReference type="EMBL" id="LOSJ02000001">
    <property type="protein sequence ID" value="PNM64591.1"/>
    <property type="molecule type" value="Genomic_DNA"/>
</dbReference>
<dbReference type="PROSITE" id="PS00195">
    <property type="entry name" value="GLUTAREDOXIN_1"/>
    <property type="match status" value="1"/>
</dbReference>
<comment type="caution">
    <text evidence="7">The sequence shown here is derived from an EMBL/GenBank/DDBJ whole genome shotgun (WGS) entry which is preliminary data.</text>
</comment>
<dbReference type="OrthoDB" id="9814618at2"/>
<feature type="domain" description="Glutaredoxin" evidence="6">
    <location>
        <begin position="116"/>
        <end position="181"/>
    </location>
</feature>
<protein>
    <submittedName>
        <fullName evidence="7">Glutaredoxin</fullName>
    </submittedName>
</protein>
<evidence type="ECO:0000313" key="8">
    <source>
        <dbReference type="Proteomes" id="UP000053748"/>
    </source>
</evidence>
<keyword evidence="2" id="KW-0813">Transport</keyword>
<dbReference type="PANTHER" id="PTHR46679:SF1">
    <property type="entry name" value="GLUTAREDOXIN-2, MITOCHONDRIAL"/>
    <property type="match status" value="1"/>
</dbReference>
<keyword evidence="4" id="KW-1015">Disulfide bond</keyword>
<dbReference type="InterPro" id="IPR011767">
    <property type="entry name" value="GLR_AS"/>
</dbReference>